<evidence type="ECO:0000313" key="1">
    <source>
        <dbReference type="EMBL" id="KAI4300406.1"/>
    </source>
</evidence>
<sequence length="127" mass="14303">MAYVWHKLSRGGGAGKKLPADVPPGHMAVMVGETNRRYVIRANHLNHPLFQQLLDQVYEEYGYNNDGPLVIPCNDLLFEDIIQSLRNRDCTSPFLFSCHVVSEKLELSLSKDSVPLLQGFSSKESRS</sequence>
<accession>A0ACB9KTM2</accession>
<keyword evidence="2" id="KW-1185">Reference proteome</keyword>
<gene>
    <name evidence="1" type="ORF">L6164_033789</name>
</gene>
<reference evidence="1 2" key="1">
    <citation type="journal article" date="2022" name="DNA Res.">
        <title>Chromosomal-level genome assembly of the orchid tree Bauhinia variegata (Leguminosae; Cercidoideae) supports the allotetraploid origin hypothesis of Bauhinia.</title>
        <authorList>
            <person name="Zhong Y."/>
            <person name="Chen Y."/>
            <person name="Zheng D."/>
            <person name="Pang J."/>
            <person name="Liu Y."/>
            <person name="Luo S."/>
            <person name="Meng S."/>
            <person name="Qian L."/>
            <person name="Wei D."/>
            <person name="Dai S."/>
            <person name="Zhou R."/>
        </authorList>
    </citation>
    <scope>NUCLEOTIDE SEQUENCE [LARGE SCALE GENOMIC DNA]</scope>
    <source>
        <strain evidence="1">BV-YZ2020</strain>
    </source>
</reference>
<dbReference type="EMBL" id="CM039438">
    <property type="protein sequence ID" value="KAI4300406.1"/>
    <property type="molecule type" value="Genomic_DNA"/>
</dbReference>
<proteinExistence type="predicted"/>
<name>A0ACB9KTM2_BAUVA</name>
<protein>
    <submittedName>
        <fullName evidence="1">Uncharacterized protein</fullName>
    </submittedName>
</protein>
<dbReference type="Proteomes" id="UP000828941">
    <property type="component" value="Chromosome 13"/>
</dbReference>
<comment type="caution">
    <text evidence="1">The sequence shown here is derived from an EMBL/GenBank/DDBJ whole genome shotgun (WGS) entry which is preliminary data.</text>
</comment>
<evidence type="ECO:0000313" key="2">
    <source>
        <dbReference type="Proteomes" id="UP000828941"/>
    </source>
</evidence>
<organism evidence="1 2">
    <name type="scientific">Bauhinia variegata</name>
    <name type="common">Purple orchid tree</name>
    <name type="synonym">Phanera variegata</name>
    <dbReference type="NCBI Taxonomy" id="167791"/>
    <lineage>
        <taxon>Eukaryota</taxon>
        <taxon>Viridiplantae</taxon>
        <taxon>Streptophyta</taxon>
        <taxon>Embryophyta</taxon>
        <taxon>Tracheophyta</taxon>
        <taxon>Spermatophyta</taxon>
        <taxon>Magnoliopsida</taxon>
        <taxon>eudicotyledons</taxon>
        <taxon>Gunneridae</taxon>
        <taxon>Pentapetalae</taxon>
        <taxon>rosids</taxon>
        <taxon>fabids</taxon>
        <taxon>Fabales</taxon>
        <taxon>Fabaceae</taxon>
        <taxon>Cercidoideae</taxon>
        <taxon>Cercideae</taxon>
        <taxon>Bauhiniinae</taxon>
        <taxon>Bauhinia</taxon>
    </lineage>
</organism>